<gene>
    <name evidence="6" type="ORF">DVH24_040319</name>
</gene>
<feature type="domain" description="Pectinesterase inhibitor" evidence="5">
    <location>
        <begin position="36"/>
        <end position="201"/>
    </location>
</feature>
<dbReference type="Gene3D" id="1.20.140.40">
    <property type="entry name" value="Invertase/pectin methylesterase inhibitor family protein"/>
    <property type="match status" value="2"/>
</dbReference>
<dbReference type="InterPro" id="IPR051955">
    <property type="entry name" value="PME_Inhibitor"/>
</dbReference>
<dbReference type="SUPFAM" id="SSF101148">
    <property type="entry name" value="Plant invertase/pectin methylesterase inhibitor"/>
    <property type="match status" value="2"/>
</dbReference>
<dbReference type="CDD" id="cd15798">
    <property type="entry name" value="PMEI-like_3"/>
    <property type="match status" value="1"/>
</dbReference>
<evidence type="ECO:0000313" key="6">
    <source>
        <dbReference type="EMBL" id="RXH79172.1"/>
    </source>
</evidence>
<keyword evidence="7" id="KW-1185">Reference proteome</keyword>
<protein>
    <recommendedName>
        <fullName evidence="5">Pectinesterase inhibitor domain-containing protein</fullName>
    </recommendedName>
</protein>
<keyword evidence="3" id="KW-0812">Transmembrane</keyword>
<evidence type="ECO:0000256" key="4">
    <source>
        <dbReference type="SAM" id="SignalP"/>
    </source>
</evidence>
<keyword evidence="3" id="KW-1133">Transmembrane helix</keyword>
<reference evidence="6 7" key="1">
    <citation type="submission" date="2018-10" db="EMBL/GenBank/DDBJ databases">
        <title>A high-quality apple genome assembly.</title>
        <authorList>
            <person name="Hu J."/>
        </authorList>
    </citation>
    <scope>NUCLEOTIDE SEQUENCE [LARGE SCALE GENOMIC DNA]</scope>
    <source>
        <strain evidence="7">cv. HFTH1</strain>
        <tissue evidence="6">Young leaf</tissue>
    </source>
</reference>
<evidence type="ECO:0000256" key="1">
    <source>
        <dbReference type="ARBA" id="ARBA00022729"/>
    </source>
</evidence>
<dbReference type="SMART" id="SM00856">
    <property type="entry name" value="PMEI"/>
    <property type="match status" value="2"/>
</dbReference>
<keyword evidence="1 4" id="KW-0732">Signal</keyword>
<evidence type="ECO:0000256" key="3">
    <source>
        <dbReference type="SAM" id="Phobius"/>
    </source>
</evidence>
<feature type="chain" id="PRO_5019757079" description="Pectinesterase inhibitor domain-containing protein" evidence="4">
    <location>
        <begin position="33"/>
        <end position="361"/>
    </location>
</feature>
<feature type="signal peptide" evidence="4">
    <location>
        <begin position="1"/>
        <end position="32"/>
    </location>
</feature>
<proteinExistence type="inferred from homology"/>
<keyword evidence="3" id="KW-0472">Membrane</keyword>
<dbReference type="InterPro" id="IPR006501">
    <property type="entry name" value="Pectinesterase_inhib_dom"/>
</dbReference>
<dbReference type="PANTHER" id="PTHR31080">
    <property type="entry name" value="PECTINESTERASE INHIBITOR-LIKE"/>
    <property type="match status" value="1"/>
</dbReference>
<evidence type="ECO:0000256" key="2">
    <source>
        <dbReference type="ARBA" id="ARBA00038471"/>
    </source>
</evidence>
<comment type="caution">
    <text evidence="6">The sequence shown here is derived from an EMBL/GenBank/DDBJ whole genome shotgun (WGS) entry which is preliminary data.</text>
</comment>
<dbReference type="FunFam" id="1.20.140.40:FF:000005">
    <property type="entry name" value="Pectin methylesterase inhibitor 1"/>
    <property type="match status" value="1"/>
</dbReference>
<dbReference type="Pfam" id="PF04043">
    <property type="entry name" value="PMEI"/>
    <property type="match status" value="2"/>
</dbReference>
<dbReference type="CDD" id="cd15799">
    <property type="entry name" value="PMEI-like_4"/>
    <property type="match status" value="1"/>
</dbReference>
<evidence type="ECO:0000313" key="7">
    <source>
        <dbReference type="Proteomes" id="UP000290289"/>
    </source>
</evidence>
<name>A0A498IAC5_MALDO</name>
<dbReference type="GO" id="GO:0046910">
    <property type="term" value="F:pectinesterase inhibitor activity"/>
    <property type="evidence" value="ECO:0007669"/>
    <property type="project" value="UniProtKB-ARBA"/>
</dbReference>
<dbReference type="EMBL" id="RDQH01000339">
    <property type="protein sequence ID" value="RXH79172.1"/>
    <property type="molecule type" value="Genomic_DNA"/>
</dbReference>
<dbReference type="NCBIfam" id="TIGR01614">
    <property type="entry name" value="PME_inhib"/>
    <property type="match status" value="2"/>
</dbReference>
<feature type="domain" description="Pectinesterase inhibitor" evidence="5">
    <location>
        <begin position="215"/>
        <end position="353"/>
    </location>
</feature>
<sequence>MNTKCMSTHFLLPQLFLTFLFFLLLHPIPTIGSPSNDAEFIRTSCGVTLYPDLCYTSLSPFASAVQDNPAQLAKVAIGVSLARARSMAAYVSNISRQADYGADSRAASALHDCFSNFGDAVDEIRGSLKQMRQLISTAASGGGSSSFRFQMSNVQTWMSAALTDEETCTDGFDDVEDGPLKTDVSNRVENVKKVTSNALALVNRFLLSLLFLFFFLSHPISTIGAPSNDNIQAAKDAISAGLTSAKNTADYVSKIPHQPDPRTADALSSCTEVLGNVVDSFGDSLKQMKELDAPGTPSFQLQISNVLTWLSAALTDEDTCIEGFKGVAEGPVKTDVSNRAQEVEKLTHNALALVNNLKAAP</sequence>
<dbReference type="InterPro" id="IPR035513">
    <property type="entry name" value="Invertase/methylesterase_inhib"/>
</dbReference>
<feature type="transmembrane region" description="Helical" evidence="3">
    <location>
        <begin position="198"/>
        <end position="216"/>
    </location>
</feature>
<organism evidence="6 7">
    <name type="scientific">Malus domestica</name>
    <name type="common">Apple</name>
    <name type="synonym">Pyrus malus</name>
    <dbReference type="NCBI Taxonomy" id="3750"/>
    <lineage>
        <taxon>Eukaryota</taxon>
        <taxon>Viridiplantae</taxon>
        <taxon>Streptophyta</taxon>
        <taxon>Embryophyta</taxon>
        <taxon>Tracheophyta</taxon>
        <taxon>Spermatophyta</taxon>
        <taxon>Magnoliopsida</taxon>
        <taxon>eudicotyledons</taxon>
        <taxon>Gunneridae</taxon>
        <taxon>Pentapetalae</taxon>
        <taxon>rosids</taxon>
        <taxon>fabids</taxon>
        <taxon>Rosales</taxon>
        <taxon>Rosaceae</taxon>
        <taxon>Amygdaloideae</taxon>
        <taxon>Maleae</taxon>
        <taxon>Malus</taxon>
    </lineage>
</organism>
<comment type="similarity">
    <text evidence="2">Belongs to the PMEI family.</text>
</comment>
<dbReference type="Proteomes" id="UP000290289">
    <property type="component" value="Chromosome 13"/>
</dbReference>
<dbReference type="AlphaFoldDB" id="A0A498IAC5"/>
<dbReference type="PANTHER" id="PTHR31080:SF64">
    <property type="entry name" value="PLANT INVERTASE_PECTIN METHYLESTERASE INHIBITOR SUPERFAMILY PROTEIN"/>
    <property type="match status" value="1"/>
</dbReference>
<accession>A0A498IAC5</accession>
<evidence type="ECO:0000259" key="5">
    <source>
        <dbReference type="SMART" id="SM00856"/>
    </source>
</evidence>